<dbReference type="Proteomes" id="UP000050761">
    <property type="component" value="Unassembled WGS sequence"/>
</dbReference>
<evidence type="ECO:0000313" key="1">
    <source>
        <dbReference type="EMBL" id="VDO63777.1"/>
    </source>
</evidence>
<dbReference type="AlphaFoldDB" id="A0A183FFE0"/>
<proteinExistence type="predicted"/>
<accession>A0A3P7XUP8</accession>
<name>A0A183FFE0_HELPZ</name>
<dbReference type="EMBL" id="UZAH01025432">
    <property type="protein sequence ID" value="VDO63777.1"/>
    <property type="molecule type" value="Genomic_DNA"/>
</dbReference>
<keyword evidence="2" id="KW-1185">Reference proteome</keyword>
<organism evidence="2 3">
    <name type="scientific">Heligmosomoides polygyrus</name>
    <name type="common">Parasitic roundworm</name>
    <dbReference type="NCBI Taxonomy" id="6339"/>
    <lineage>
        <taxon>Eukaryota</taxon>
        <taxon>Metazoa</taxon>
        <taxon>Ecdysozoa</taxon>
        <taxon>Nematoda</taxon>
        <taxon>Chromadorea</taxon>
        <taxon>Rhabditida</taxon>
        <taxon>Rhabditina</taxon>
        <taxon>Rhabditomorpha</taxon>
        <taxon>Strongyloidea</taxon>
        <taxon>Heligmosomidae</taxon>
        <taxon>Heligmosomoides</taxon>
    </lineage>
</organism>
<sequence>MDIFFTALGLQKAVSNTALMAKKYGVSNTTLIAKKYIALLHHGVDVAKPEILKHGRHGFKAATRPRRQANRSYTDDIHDLSSSTVLASLNLSTEPRRLQEDAECPDHGYGRRRCRNRRWRGPSDNVISHRGTREARVCVATDLSFGDRERFLERLQLLLLPNLLEE</sequence>
<reference evidence="3" key="2">
    <citation type="submission" date="2019-09" db="UniProtKB">
        <authorList>
            <consortium name="WormBaseParasite"/>
        </authorList>
    </citation>
    <scope>IDENTIFICATION</scope>
</reference>
<reference evidence="1 2" key="1">
    <citation type="submission" date="2018-11" db="EMBL/GenBank/DDBJ databases">
        <authorList>
            <consortium name="Pathogen Informatics"/>
        </authorList>
    </citation>
    <scope>NUCLEOTIDE SEQUENCE [LARGE SCALE GENOMIC DNA]</scope>
</reference>
<accession>A0A183FFE0</accession>
<gene>
    <name evidence="1" type="ORF">HPBE_LOCUS5220</name>
</gene>
<protein>
    <submittedName>
        <fullName evidence="3">HTH psq-type domain-containing protein</fullName>
    </submittedName>
</protein>
<evidence type="ECO:0000313" key="3">
    <source>
        <dbReference type="WBParaSite" id="HPBE_0000521901-mRNA-1"/>
    </source>
</evidence>
<dbReference type="WBParaSite" id="HPBE_0000521901-mRNA-1">
    <property type="protein sequence ID" value="HPBE_0000521901-mRNA-1"/>
    <property type="gene ID" value="HPBE_0000521901"/>
</dbReference>
<evidence type="ECO:0000313" key="2">
    <source>
        <dbReference type="Proteomes" id="UP000050761"/>
    </source>
</evidence>